<reference evidence="4" key="1">
    <citation type="submission" date="2021-01" db="EMBL/GenBank/DDBJ databases">
        <authorList>
            <consortium name="Genoscope - CEA"/>
            <person name="William W."/>
        </authorList>
    </citation>
    <scope>NUCLEOTIDE SEQUENCE</scope>
</reference>
<evidence type="ECO:0000259" key="3">
    <source>
        <dbReference type="SMART" id="SM00415"/>
    </source>
</evidence>
<dbReference type="GO" id="GO:0003700">
    <property type="term" value="F:DNA-binding transcription factor activity"/>
    <property type="evidence" value="ECO:0007669"/>
    <property type="project" value="InterPro"/>
</dbReference>
<dbReference type="PANTHER" id="PTHR10015">
    <property type="entry name" value="HEAT SHOCK TRANSCRIPTION FACTOR"/>
    <property type="match status" value="1"/>
</dbReference>
<evidence type="ECO:0000256" key="1">
    <source>
        <dbReference type="ARBA" id="ARBA00023125"/>
    </source>
</evidence>
<dbReference type="EMBL" id="CAJJDM010000001">
    <property type="protein sequence ID" value="CAD8042814.1"/>
    <property type="molecule type" value="Genomic_DNA"/>
</dbReference>
<dbReference type="Pfam" id="PF00447">
    <property type="entry name" value="HSF_DNA-bind"/>
    <property type="match status" value="1"/>
</dbReference>
<keyword evidence="1" id="KW-0238">DNA-binding</keyword>
<dbReference type="InterPro" id="IPR000232">
    <property type="entry name" value="HSF_DNA-bd"/>
</dbReference>
<dbReference type="PANTHER" id="PTHR10015:SF206">
    <property type="entry name" value="HSF-TYPE DNA-BINDING DOMAIN-CONTAINING PROTEIN"/>
    <property type="match status" value="1"/>
</dbReference>
<accession>A0A8S1JLP5</accession>
<proteinExistence type="inferred from homology"/>
<sequence>MATRSLVPTFIMKTFEMLEDQTISHIVSWTEEGLSFVVKSQKLLQQQVLPQYFKHRNYSSFLRQLNLYNFKKSKHQDGQEFKHKCFRKGVKQMLQFIKRRNNDDGNQESVNPNQPSAKLKEEQNILRVCASDIKDTNTRLDEDMQILKQKSGVLLEEMWNLKKLLHSQFDQVNHKLERIDIIIGAMSQHKKFKNISQYFTTKFLQNELHTLETNLNQPLFESPKQEVDDQEQIKALFEELQNISKPIQFD</sequence>
<comment type="similarity">
    <text evidence="2">Belongs to the HSF family.</text>
</comment>
<gene>
    <name evidence="4" type="ORF">PPRIM_AZ9-3.1.T0040028</name>
</gene>
<dbReference type="FunFam" id="1.10.10.10:FF:000334">
    <property type="entry name" value="Heat shock factor protein 2"/>
    <property type="match status" value="1"/>
</dbReference>
<feature type="domain" description="HSF-type DNA-binding" evidence="3">
    <location>
        <begin position="6"/>
        <end position="100"/>
    </location>
</feature>
<protein>
    <recommendedName>
        <fullName evidence="3">HSF-type DNA-binding domain-containing protein</fullName>
    </recommendedName>
</protein>
<organism evidence="4 5">
    <name type="scientific">Paramecium primaurelia</name>
    <dbReference type="NCBI Taxonomy" id="5886"/>
    <lineage>
        <taxon>Eukaryota</taxon>
        <taxon>Sar</taxon>
        <taxon>Alveolata</taxon>
        <taxon>Ciliophora</taxon>
        <taxon>Intramacronucleata</taxon>
        <taxon>Oligohymenophorea</taxon>
        <taxon>Peniculida</taxon>
        <taxon>Parameciidae</taxon>
        <taxon>Paramecium</taxon>
    </lineage>
</organism>
<dbReference type="GO" id="GO:0043565">
    <property type="term" value="F:sequence-specific DNA binding"/>
    <property type="evidence" value="ECO:0007669"/>
    <property type="project" value="InterPro"/>
</dbReference>
<evidence type="ECO:0000313" key="5">
    <source>
        <dbReference type="Proteomes" id="UP000688137"/>
    </source>
</evidence>
<name>A0A8S1JLP5_PARPR</name>
<dbReference type="SMART" id="SM00415">
    <property type="entry name" value="HSF"/>
    <property type="match status" value="1"/>
</dbReference>
<comment type="caution">
    <text evidence="4">The sequence shown here is derived from an EMBL/GenBank/DDBJ whole genome shotgun (WGS) entry which is preliminary data.</text>
</comment>
<evidence type="ECO:0000313" key="4">
    <source>
        <dbReference type="EMBL" id="CAD8042814.1"/>
    </source>
</evidence>
<evidence type="ECO:0000256" key="2">
    <source>
        <dbReference type="RuleBase" id="RU004020"/>
    </source>
</evidence>
<dbReference type="AlphaFoldDB" id="A0A8S1JLP5"/>
<keyword evidence="5" id="KW-1185">Reference proteome</keyword>
<dbReference type="Proteomes" id="UP000688137">
    <property type="component" value="Unassembled WGS sequence"/>
</dbReference>